<comment type="caution">
    <text evidence="1">The sequence shown here is derived from an EMBL/GenBank/DDBJ whole genome shotgun (WGS) entry which is preliminary data.</text>
</comment>
<evidence type="ECO:0000313" key="1">
    <source>
        <dbReference type="EMBL" id="OGN24242.1"/>
    </source>
</evidence>
<dbReference type="STRING" id="1802695.A3A13_03630"/>
<proteinExistence type="predicted"/>
<protein>
    <recommendedName>
        <fullName evidence="3">Restriction endonuclease type II EcoRII C-terminal domain-containing protein</fullName>
    </recommendedName>
</protein>
<accession>A0A1F8GFT5</accession>
<dbReference type="EMBL" id="MGKJ01000013">
    <property type="protein sequence ID" value="OGN24242.1"/>
    <property type="molecule type" value="Genomic_DNA"/>
</dbReference>
<evidence type="ECO:0000313" key="2">
    <source>
        <dbReference type="Proteomes" id="UP000178911"/>
    </source>
</evidence>
<reference evidence="1 2" key="1">
    <citation type="journal article" date="2016" name="Nat. Commun.">
        <title>Thousands of microbial genomes shed light on interconnected biogeochemical processes in an aquifer system.</title>
        <authorList>
            <person name="Anantharaman K."/>
            <person name="Brown C.T."/>
            <person name="Hug L.A."/>
            <person name="Sharon I."/>
            <person name="Castelle C.J."/>
            <person name="Probst A.J."/>
            <person name="Thomas B.C."/>
            <person name="Singh A."/>
            <person name="Wilkins M.J."/>
            <person name="Karaoz U."/>
            <person name="Brodie E.L."/>
            <person name="Williams K.H."/>
            <person name="Hubbard S.S."/>
            <person name="Banfield J.F."/>
        </authorList>
    </citation>
    <scope>NUCLEOTIDE SEQUENCE [LARGE SCALE GENOMIC DNA]</scope>
</reference>
<dbReference type="AlphaFoldDB" id="A0A1F8GFT5"/>
<gene>
    <name evidence="1" type="ORF">A3A13_03630</name>
</gene>
<sequence length="215" mass="24603">MGKITAQEIVDSFIAVKRTNPDFDFAKRWHAVKTELKNKQSDNSTDFEQSWKSASGKAFEKLTIDQVLAILAKPEFKDQGIVAKRWSDLTPAEKKTMEAQAFRKCSNKYVPISNEPDITIFKGAAPKVILSCKSSLRDRVSIDLYWAGVYQQKNLKFIVVSAESKLGTHEKPNTHRKIAECVYEKLYIVNGNTDYCDIIRPFTDIETDLKNWFLK</sequence>
<organism evidence="1 2">
    <name type="scientific">Candidatus Yanofskybacteria bacterium RIFCSPLOWO2_01_FULL_43_22</name>
    <dbReference type="NCBI Taxonomy" id="1802695"/>
    <lineage>
        <taxon>Bacteria</taxon>
        <taxon>Candidatus Yanofskyibacteriota</taxon>
    </lineage>
</organism>
<evidence type="ECO:0008006" key="3">
    <source>
        <dbReference type="Google" id="ProtNLM"/>
    </source>
</evidence>
<name>A0A1F8GFT5_9BACT</name>
<dbReference type="Proteomes" id="UP000178911">
    <property type="component" value="Unassembled WGS sequence"/>
</dbReference>